<dbReference type="PANTHER" id="PTHR12526">
    <property type="entry name" value="GLYCOSYLTRANSFERASE"/>
    <property type="match status" value="1"/>
</dbReference>
<dbReference type="RefSeq" id="WP_311498691.1">
    <property type="nucleotide sequence ID" value="NZ_JAVRHN010000002.1"/>
</dbReference>
<gene>
    <name evidence="2" type="ORF">RM541_02705</name>
</gene>
<dbReference type="SUPFAM" id="SSF53756">
    <property type="entry name" value="UDP-Glycosyltransferase/glycogen phosphorylase"/>
    <property type="match status" value="1"/>
</dbReference>
<dbReference type="InterPro" id="IPR001296">
    <property type="entry name" value="Glyco_trans_1"/>
</dbReference>
<accession>A0ABU3DNG7</accession>
<evidence type="ECO:0000313" key="2">
    <source>
        <dbReference type="EMBL" id="MDT0685256.1"/>
    </source>
</evidence>
<dbReference type="Pfam" id="PF00534">
    <property type="entry name" value="Glycos_transf_1"/>
    <property type="match status" value="1"/>
</dbReference>
<evidence type="ECO:0000259" key="1">
    <source>
        <dbReference type="Pfam" id="PF00534"/>
    </source>
</evidence>
<sequence length="410" mass="47302">MRRLYYFTDSFPFSVDYTWKSAEVNEASKKFDEVIIVPFTYTKENKFSFAKNVHIVEPTLGKTLFAKPQYLKHLIASTQPKPWFREFFRAITKGKQAIIDWYLATIYSDIIVKKDIFKQLEKEKDQQEYSVLFFQWTMNNALLVPLLRKWGYQNIICRMHGFDLYEFRHNNYIPYKADLLKNASICTFISEHGRDYATQLYPFIKSKSKLHYLGAKEMGENILDPDQKFHIVSVSRAVPLKRLGLIVEALKLLKRPVKWTHIGDGYALEEVRKSAQEIEKFNVYCEVKFLGWLNPEAIRSYFSENGINALILVSETEGLPVVIMEAFSASIPVIATDVGGVSELVNAENGILLTSNPEASEVADAIELLVDEPIEVQDTRRKTAFQSYSASFDLKKNSKEFIGFLSEQCH</sequence>
<dbReference type="Gene3D" id="3.40.50.2000">
    <property type="entry name" value="Glycogen Phosphorylase B"/>
    <property type="match status" value="2"/>
</dbReference>
<name>A0ABU3DNG7_9FLAO</name>
<dbReference type="Proteomes" id="UP001253848">
    <property type="component" value="Unassembled WGS sequence"/>
</dbReference>
<comment type="caution">
    <text evidence="2">The sequence shown here is derived from an EMBL/GenBank/DDBJ whole genome shotgun (WGS) entry which is preliminary data.</text>
</comment>
<proteinExistence type="predicted"/>
<evidence type="ECO:0000313" key="3">
    <source>
        <dbReference type="Proteomes" id="UP001253848"/>
    </source>
</evidence>
<protein>
    <submittedName>
        <fullName evidence="2">Glycosyltransferase</fullName>
        <ecNumber evidence="2">2.4.-.-</ecNumber>
    </submittedName>
</protein>
<organism evidence="2 3">
    <name type="scientific">Autumnicola psychrophila</name>
    <dbReference type="NCBI Taxonomy" id="3075592"/>
    <lineage>
        <taxon>Bacteria</taxon>
        <taxon>Pseudomonadati</taxon>
        <taxon>Bacteroidota</taxon>
        <taxon>Flavobacteriia</taxon>
        <taxon>Flavobacteriales</taxon>
        <taxon>Flavobacteriaceae</taxon>
        <taxon>Autumnicola</taxon>
    </lineage>
</organism>
<dbReference type="EC" id="2.4.-.-" evidence="2"/>
<reference evidence="2 3" key="1">
    <citation type="submission" date="2023-09" db="EMBL/GenBank/DDBJ databases">
        <authorList>
            <person name="Rey-Velasco X."/>
        </authorList>
    </citation>
    <scope>NUCLEOTIDE SEQUENCE [LARGE SCALE GENOMIC DNA]</scope>
    <source>
        <strain evidence="2 3">F225</strain>
    </source>
</reference>
<dbReference type="GO" id="GO:0016757">
    <property type="term" value="F:glycosyltransferase activity"/>
    <property type="evidence" value="ECO:0007669"/>
    <property type="project" value="UniProtKB-KW"/>
</dbReference>
<keyword evidence="2" id="KW-0328">Glycosyltransferase</keyword>
<dbReference type="EMBL" id="JAVRHN010000002">
    <property type="protein sequence ID" value="MDT0685256.1"/>
    <property type="molecule type" value="Genomic_DNA"/>
</dbReference>
<keyword evidence="3" id="KW-1185">Reference proteome</keyword>
<keyword evidence="2" id="KW-0808">Transferase</keyword>
<feature type="domain" description="Glycosyl transferase family 1" evidence="1">
    <location>
        <begin position="224"/>
        <end position="379"/>
    </location>
</feature>